<gene>
    <name evidence="2" type="ordered locus">PH0330</name>
</gene>
<reference evidence="2 3" key="1">
    <citation type="journal article" date="1998" name="DNA Res.">
        <title>Complete sequence and gene organization of the genome of a hyper-thermophilic archaebacterium, Pyrococcus horikoshii OT3.</title>
        <authorList>
            <person name="Kawarabayasi Y."/>
            <person name="Sawada M."/>
            <person name="Horikawa H."/>
            <person name="Haikawa Y."/>
            <person name="Hino Y."/>
            <person name="Yamamoto S."/>
            <person name="Sekine M."/>
            <person name="Baba S."/>
            <person name="Kosugi H."/>
            <person name="Hosoyama A."/>
            <person name="Nagai Y."/>
            <person name="Sakai M."/>
            <person name="Ogura K."/>
            <person name="Otuka R."/>
            <person name="Nakazawa H."/>
            <person name="Takamiya M."/>
            <person name="Ohfuku Y."/>
            <person name="Funahashi T."/>
            <person name="Tanaka T."/>
            <person name="Kudoh Y."/>
            <person name="Yamazaki J."/>
            <person name="Kushida N."/>
            <person name="Oguchi A."/>
            <person name="Aoki K."/>
            <person name="Nakamura Y."/>
            <person name="Robb T.F."/>
            <person name="Horikoshi K."/>
            <person name="Masuchi Y."/>
            <person name="Shizuya H."/>
            <person name="Kikuchi H."/>
        </authorList>
    </citation>
    <scope>NUCLEOTIDE SEQUENCE [LARGE SCALE GENOMIC DNA]</scope>
    <source>
        <strain evidence="3">ATCC 700860 / DSM 12428 / JCM 9974 / NBRC 100139 / OT-3</strain>
    </source>
</reference>
<dbReference type="EnsemblBacteria" id="BAA29404">
    <property type="protein sequence ID" value="BAA29404"/>
    <property type="gene ID" value="BAA29404"/>
</dbReference>
<keyword evidence="3" id="KW-1185">Reference proteome</keyword>
<feature type="region of interest" description="Disordered" evidence="1">
    <location>
        <begin position="37"/>
        <end position="64"/>
    </location>
</feature>
<dbReference type="AlphaFoldDB" id="O58068"/>
<dbReference type="EMBL" id="BA000001">
    <property type="protein sequence ID" value="BAA29404.1"/>
    <property type="molecule type" value="Genomic_DNA"/>
</dbReference>
<dbReference type="PIR" id="G71139">
    <property type="entry name" value="G71139"/>
</dbReference>
<evidence type="ECO:0000313" key="3">
    <source>
        <dbReference type="Proteomes" id="UP000000752"/>
    </source>
</evidence>
<proteinExistence type="predicted"/>
<evidence type="ECO:0000256" key="1">
    <source>
        <dbReference type="SAM" id="MobiDB-lite"/>
    </source>
</evidence>
<sequence length="124" mass="13496">MFSLTITNPIPLPTLTLTKTSISFPTKVWAFSISLSTSKSPGASNNSPMIRRRRGKTASLPGTPNMRDITMNQRNRVTKKLAPFISSIPQYLISLGTGTSSRTSLMISSAIPLSSEYSGFRTIL</sequence>
<dbReference type="Proteomes" id="UP000000752">
    <property type="component" value="Chromosome"/>
</dbReference>
<protein>
    <submittedName>
        <fullName evidence="2">Uncharacterized protein</fullName>
    </submittedName>
</protein>
<organism evidence="2 3">
    <name type="scientific">Pyrococcus horikoshii (strain ATCC 700860 / DSM 12428 / JCM 9974 / NBRC 100139 / OT-3)</name>
    <dbReference type="NCBI Taxonomy" id="70601"/>
    <lineage>
        <taxon>Archaea</taxon>
        <taxon>Methanobacteriati</taxon>
        <taxon>Methanobacteriota</taxon>
        <taxon>Thermococci</taxon>
        <taxon>Thermococcales</taxon>
        <taxon>Thermococcaceae</taxon>
        <taxon>Pyrococcus</taxon>
    </lineage>
</organism>
<dbReference type="KEGG" id="pho:PH0330"/>
<name>O58068_PYRHO</name>
<evidence type="ECO:0000313" key="2">
    <source>
        <dbReference type="EMBL" id="BAA29404.1"/>
    </source>
</evidence>
<feature type="compositionally biased region" description="Polar residues" evidence="1">
    <location>
        <begin position="37"/>
        <end position="48"/>
    </location>
</feature>
<accession>O58068</accession>